<dbReference type="AlphaFoldDB" id="A0A1C3WRN3"/>
<dbReference type="InterPro" id="IPR000468">
    <property type="entry name" value="Barstar"/>
</dbReference>
<dbReference type="Proteomes" id="UP000199435">
    <property type="component" value="Unassembled WGS sequence"/>
</dbReference>
<organism evidence="3 4">
    <name type="scientific">Rhizobium miluonense</name>
    <dbReference type="NCBI Taxonomy" id="411945"/>
    <lineage>
        <taxon>Bacteria</taxon>
        <taxon>Pseudomonadati</taxon>
        <taxon>Pseudomonadota</taxon>
        <taxon>Alphaproteobacteria</taxon>
        <taxon>Hyphomicrobiales</taxon>
        <taxon>Rhizobiaceae</taxon>
        <taxon>Rhizobium/Agrobacterium group</taxon>
        <taxon>Rhizobium</taxon>
    </lineage>
</organism>
<dbReference type="Pfam" id="PF01337">
    <property type="entry name" value="Barstar"/>
    <property type="match status" value="1"/>
</dbReference>
<keyword evidence="4" id="KW-1185">Reference proteome</keyword>
<dbReference type="SUPFAM" id="SSF52038">
    <property type="entry name" value="Barstar-related"/>
    <property type="match status" value="1"/>
</dbReference>
<name>A0A1C3WRN3_9HYPH</name>
<comment type="similarity">
    <text evidence="1">Belongs to the barstar family.</text>
</comment>
<evidence type="ECO:0000256" key="1">
    <source>
        <dbReference type="ARBA" id="ARBA00006845"/>
    </source>
</evidence>
<dbReference type="InterPro" id="IPR035905">
    <property type="entry name" value="Barstar-like_sf"/>
</dbReference>
<dbReference type="RefSeq" id="WP_245298124.1">
    <property type="nucleotide sequence ID" value="NZ_FMAH01000038.1"/>
</dbReference>
<evidence type="ECO:0000313" key="3">
    <source>
        <dbReference type="EMBL" id="SCB42722.1"/>
    </source>
</evidence>
<feature type="domain" description="Barstar (barnase inhibitor)" evidence="2">
    <location>
        <begin position="19"/>
        <end position="92"/>
    </location>
</feature>
<dbReference type="EMBL" id="FMAH01000038">
    <property type="protein sequence ID" value="SCB42722.1"/>
    <property type="molecule type" value="Genomic_DNA"/>
</dbReference>
<accession>A0A1C3WRN3</accession>
<dbReference type="Gene3D" id="3.30.370.10">
    <property type="entry name" value="Barstar-like"/>
    <property type="match status" value="1"/>
</dbReference>
<dbReference type="STRING" id="411945.GA0061102_10384"/>
<reference evidence="4" key="1">
    <citation type="submission" date="2016-08" db="EMBL/GenBank/DDBJ databases">
        <authorList>
            <person name="Varghese N."/>
            <person name="Submissions Spin"/>
        </authorList>
    </citation>
    <scope>NUCLEOTIDE SEQUENCE [LARGE SCALE GENOMIC DNA]</scope>
    <source>
        <strain evidence="4">HAMBI 2971</strain>
    </source>
</reference>
<sequence>MVRNSSNNYERVHLTTEYVIGGSRITSLESFYDEISRVLIRDAYWGKNLDAFSDILRGGFGTPDEGFTIRWSHSDVSKQRLGYPETVRQLERRLQRCHPSNRDHIRQELADARAGTGPTAFDWLLWIIDIHCPGGEEEADNVRLVLE</sequence>
<protein>
    <submittedName>
        <fullName evidence="3">Barstar, RNAse (Barnase) inhibitor</fullName>
    </submittedName>
</protein>
<evidence type="ECO:0000313" key="4">
    <source>
        <dbReference type="Proteomes" id="UP000199435"/>
    </source>
</evidence>
<gene>
    <name evidence="3" type="ORF">GA0061102_10384</name>
</gene>
<evidence type="ECO:0000259" key="2">
    <source>
        <dbReference type="Pfam" id="PF01337"/>
    </source>
</evidence>
<proteinExistence type="inferred from homology"/>